<proteinExistence type="predicted"/>
<dbReference type="EMBL" id="CP074676">
    <property type="protein sequence ID" value="QVL20906.1"/>
    <property type="molecule type" value="Genomic_DNA"/>
</dbReference>
<evidence type="ECO:0000313" key="1">
    <source>
        <dbReference type="EMBL" id="QVL20906.1"/>
    </source>
</evidence>
<protein>
    <submittedName>
        <fullName evidence="1">Uncharacterized protein</fullName>
    </submittedName>
</protein>
<accession>A0ABX8DX76</accession>
<name>A0ABX8DX76_9PSED</name>
<gene>
    <name evidence="1" type="ORF">KH389_10100</name>
</gene>
<dbReference type="GeneID" id="87480599"/>
<organism evidence="1 2">
    <name type="scientific">Pseudomonas qingdaonensis</name>
    <dbReference type="NCBI Taxonomy" id="2056231"/>
    <lineage>
        <taxon>Bacteria</taxon>
        <taxon>Pseudomonadati</taxon>
        <taxon>Pseudomonadota</taxon>
        <taxon>Gammaproteobacteria</taxon>
        <taxon>Pseudomonadales</taxon>
        <taxon>Pseudomonadaceae</taxon>
        <taxon>Pseudomonas</taxon>
    </lineage>
</organism>
<sequence length="93" mass="10087">MELLPYIERGVWPGVYDAQGGEDEQYSAQLSLFIEYRQLTLDARFNLSIIRPTSGVAGTKNSLNINELGVSGQAGGASIERSAAVKKVVDSRL</sequence>
<dbReference type="RefSeq" id="WP_213607288.1">
    <property type="nucleotide sequence ID" value="NZ_CP074676.1"/>
</dbReference>
<keyword evidence="2" id="KW-1185">Reference proteome</keyword>
<evidence type="ECO:0000313" key="2">
    <source>
        <dbReference type="Proteomes" id="UP000678154"/>
    </source>
</evidence>
<dbReference type="Proteomes" id="UP000678154">
    <property type="component" value="Chromosome"/>
</dbReference>
<reference evidence="1 2" key="1">
    <citation type="journal article" date="2016" name="J. Hazard. Mater.">
        <title>A newly isolated Pseudomonas putida S-1 strain for batch-mode-propanethiol degradation and continuous treatment of propanethiol-containing waste gas.</title>
        <authorList>
            <person name="Chen D.Z."/>
            <person name="Sun Y.M."/>
            <person name="Han L.M."/>
            <person name="Chen J."/>
            <person name="Ye J.X."/>
            <person name="Chen J.M."/>
        </authorList>
    </citation>
    <scope>NUCLEOTIDE SEQUENCE [LARGE SCALE GENOMIC DNA]</scope>
    <source>
        <strain evidence="1 2">S-1</strain>
    </source>
</reference>